<feature type="compositionally biased region" description="Low complexity" evidence="2">
    <location>
        <begin position="933"/>
        <end position="946"/>
    </location>
</feature>
<dbReference type="GO" id="GO:0000226">
    <property type="term" value="P:microtubule cytoskeleton organization"/>
    <property type="evidence" value="ECO:0007669"/>
    <property type="project" value="TreeGrafter"/>
</dbReference>
<dbReference type="PANTHER" id="PTHR15073">
    <property type="entry name" value="MICROTUBULE-ASSOCIATED PROTEIN"/>
    <property type="match status" value="1"/>
</dbReference>
<name>A0A8H5BNM1_9AGAR</name>
<feature type="compositionally biased region" description="Basic and acidic residues" evidence="2">
    <location>
        <begin position="86"/>
        <end position="95"/>
    </location>
</feature>
<feature type="compositionally biased region" description="Polar residues" evidence="2">
    <location>
        <begin position="769"/>
        <end position="780"/>
    </location>
</feature>
<dbReference type="AlphaFoldDB" id="A0A8H5BNM1"/>
<feature type="compositionally biased region" description="Low complexity" evidence="2">
    <location>
        <begin position="828"/>
        <end position="840"/>
    </location>
</feature>
<feature type="region of interest" description="Disordered" evidence="2">
    <location>
        <begin position="896"/>
        <end position="988"/>
    </location>
</feature>
<feature type="region of interest" description="Disordered" evidence="2">
    <location>
        <begin position="513"/>
        <end position="879"/>
    </location>
</feature>
<evidence type="ECO:0000256" key="2">
    <source>
        <dbReference type="SAM" id="MobiDB-lite"/>
    </source>
</evidence>
<feature type="compositionally biased region" description="Basic and acidic residues" evidence="2">
    <location>
        <begin position="149"/>
        <end position="185"/>
    </location>
</feature>
<feature type="compositionally biased region" description="Low complexity" evidence="2">
    <location>
        <begin position="852"/>
        <end position="875"/>
    </location>
</feature>
<evidence type="ECO:0000313" key="4">
    <source>
        <dbReference type="Proteomes" id="UP000567179"/>
    </source>
</evidence>
<gene>
    <name evidence="3" type="ORF">D9619_004494</name>
</gene>
<keyword evidence="4" id="KW-1185">Reference proteome</keyword>
<feature type="compositionally biased region" description="Basic and acidic residues" evidence="2">
    <location>
        <begin position="690"/>
        <end position="767"/>
    </location>
</feature>
<feature type="compositionally biased region" description="Acidic residues" evidence="2">
    <location>
        <begin position="68"/>
        <end position="80"/>
    </location>
</feature>
<feature type="compositionally biased region" description="Low complexity" evidence="2">
    <location>
        <begin position="910"/>
        <end position="926"/>
    </location>
</feature>
<dbReference type="InterPro" id="IPR051483">
    <property type="entry name" value="MAP7_domain-containing"/>
</dbReference>
<feature type="region of interest" description="Disordered" evidence="2">
    <location>
        <begin position="351"/>
        <end position="376"/>
    </location>
</feature>
<dbReference type="PANTHER" id="PTHR15073:SF1">
    <property type="entry name" value="RETICULOCYTE-BINDING PROTEIN HOMOLOG 2A"/>
    <property type="match status" value="1"/>
</dbReference>
<dbReference type="EMBL" id="JAACJJ010000014">
    <property type="protein sequence ID" value="KAF5326704.1"/>
    <property type="molecule type" value="Genomic_DNA"/>
</dbReference>
<feature type="compositionally biased region" description="Polar residues" evidence="2">
    <location>
        <begin position="579"/>
        <end position="590"/>
    </location>
</feature>
<feature type="compositionally biased region" description="Low complexity" evidence="2">
    <location>
        <begin position="972"/>
        <end position="988"/>
    </location>
</feature>
<protein>
    <submittedName>
        <fullName evidence="3">Uncharacterized protein</fullName>
    </submittedName>
</protein>
<organism evidence="3 4">
    <name type="scientific">Psilocybe cf. subviscida</name>
    <dbReference type="NCBI Taxonomy" id="2480587"/>
    <lineage>
        <taxon>Eukaryota</taxon>
        <taxon>Fungi</taxon>
        <taxon>Dikarya</taxon>
        <taxon>Basidiomycota</taxon>
        <taxon>Agaricomycotina</taxon>
        <taxon>Agaricomycetes</taxon>
        <taxon>Agaricomycetidae</taxon>
        <taxon>Agaricales</taxon>
        <taxon>Agaricineae</taxon>
        <taxon>Strophariaceae</taxon>
        <taxon>Psilocybe</taxon>
    </lineage>
</organism>
<feature type="region of interest" description="Disordered" evidence="2">
    <location>
        <begin position="68"/>
        <end position="317"/>
    </location>
</feature>
<comment type="caution">
    <text evidence="3">The sequence shown here is derived from an EMBL/GenBank/DDBJ whole genome shotgun (WGS) entry which is preliminary data.</text>
</comment>
<dbReference type="GO" id="GO:0015630">
    <property type="term" value="C:microtubule cytoskeleton"/>
    <property type="evidence" value="ECO:0007669"/>
    <property type="project" value="TreeGrafter"/>
</dbReference>
<feature type="compositionally biased region" description="Gly residues" evidence="2">
    <location>
        <begin position="841"/>
        <end position="851"/>
    </location>
</feature>
<evidence type="ECO:0000256" key="1">
    <source>
        <dbReference type="ARBA" id="ARBA00023054"/>
    </source>
</evidence>
<proteinExistence type="predicted"/>
<feature type="compositionally biased region" description="Basic and acidic residues" evidence="2">
    <location>
        <begin position="647"/>
        <end position="680"/>
    </location>
</feature>
<feature type="region of interest" description="Disordered" evidence="2">
    <location>
        <begin position="462"/>
        <end position="499"/>
    </location>
</feature>
<evidence type="ECO:0000313" key="3">
    <source>
        <dbReference type="EMBL" id="KAF5326704.1"/>
    </source>
</evidence>
<accession>A0A8H5BNM1</accession>
<feature type="compositionally biased region" description="Pro residues" evidence="2">
    <location>
        <begin position="604"/>
        <end position="623"/>
    </location>
</feature>
<feature type="compositionally biased region" description="Polar residues" evidence="2">
    <location>
        <begin position="553"/>
        <end position="571"/>
    </location>
</feature>
<dbReference type="OrthoDB" id="3068172at2759"/>
<dbReference type="CDD" id="cd22265">
    <property type="entry name" value="UDM1_RNF168"/>
    <property type="match status" value="1"/>
</dbReference>
<feature type="compositionally biased region" description="Basic and acidic residues" evidence="2">
    <location>
        <begin position="591"/>
        <end position="600"/>
    </location>
</feature>
<keyword evidence="1" id="KW-0175">Coiled coil</keyword>
<feature type="compositionally biased region" description="Polar residues" evidence="2">
    <location>
        <begin position="200"/>
        <end position="268"/>
    </location>
</feature>
<feature type="compositionally biased region" description="Low complexity" evidence="2">
    <location>
        <begin position="106"/>
        <end position="118"/>
    </location>
</feature>
<dbReference type="Proteomes" id="UP000567179">
    <property type="component" value="Unassembled WGS sequence"/>
</dbReference>
<reference evidence="3 4" key="1">
    <citation type="journal article" date="2020" name="ISME J.">
        <title>Uncovering the hidden diversity of litter-decomposition mechanisms in mushroom-forming fungi.</title>
        <authorList>
            <person name="Floudas D."/>
            <person name="Bentzer J."/>
            <person name="Ahren D."/>
            <person name="Johansson T."/>
            <person name="Persson P."/>
            <person name="Tunlid A."/>
        </authorList>
    </citation>
    <scope>NUCLEOTIDE SEQUENCE [LARGE SCALE GENOMIC DNA]</scope>
    <source>
        <strain evidence="3 4">CBS 101986</strain>
    </source>
</reference>
<sequence>MMADLSLLSGSAEPKVSSKGKKYWTIVFSVEIHFGLTEFKARIKWMDNGTVKYGPAVIVYNERGSRLEDDDMDLYPEDDGPPNGGRYDRQRETSSRSRTPIEPPYGGSSSRRTSAAGTPEMPRMERTSSKGYSPSVAPSHRSGYSSRYDPPRSSDGDKGNDSDKLKGKERERSSAYGDRDRERSVGGHSGAVTPVERTRSSAYGGSTPVSRVPSSHGAQPDTLSSNWNANNGMSSRSPSVKQQSRSPSMYGNHQGDTASQKDFASTPKSPVEDRHSRSATPKSTAPVIADLPQSSHIERPPSAQPIDSAYDRPRSIVNPDNGLGYVADSAYDRPKSIFDSVHDRPTSVFAQESAFDRPKSPFIHEPQTAIGRSASPFVDRPKSVIENSLFGNDRPKSAFDDAPPALFGDQPAMFGDAGPAADIGHVDTKTPLFGESPSMFGEQPASAFDTSAADGWGFSATTPASTGSLTPGKKGKRKSAAATPVAPVSPAVSTKKSPLGQAVDMGATDITAAPATQGSPAAGAGLWGAQAPSPLHKGGKSSPLNPASHIPEQHNTNTFDWGGNSAQDTFSTGGGWNSGGATDSWGFTDTHQPENHETKIPSRVPSPVPPPVQATPVEAPPTPVDEVKETAASKKKKKKGGVAATVKADEDEKKKKEEAENREREENERKLREEQEKLEQELAALEAEENAVKAEQERQAEQARLKAEEDARLHAEEEERHKRDEEARREQEENEKREQEEKERVEKEKREQELKEKEKEEAEKKATESSSLFGNTTSLFGATGEGGGDDSWNTGGSLGWGAPVATTGKKKKGKNANTNPLTSSFTQPSAFGSSPSAFGFGSAGTGWGLGATLGEDLGNNAASVSPKPSPKVTSTELPASTDIGFSFDSKAADLDFSFGNKPASKVPSRAASPAPEPVAETAPAAEPTEEPPADNAADDLAALLEGNGAGEEDEGGFGAPVGGKKKKKKGKAGAADDTPAAAPIVETPVVETPVVEAPAEAAGGGGAKKKKKKK</sequence>
<feature type="compositionally biased region" description="Low complexity" evidence="2">
    <location>
        <begin position="480"/>
        <end position="494"/>
    </location>
</feature>